<keyword evidence="2 3" id="KW-0732">Signal</keyword>
<keyword evidence="5" id="KW-0614">Plasmid</keyword>
<accession>A0AA47LSX8</accession>
<comment type="similarity">
    <text evidence="1">Belongs to the bacterial solute-binding protein 3 family.</text>
</comment>
<dbReference type="Gene3D" id="3.40.190.10">
    <property type="entry name" value="Periplasmic binding protein-like II"/>
    <property type="match status" value="2"/>
</dbReference>
<dbReference type="PANTHER" id="PTHR35936:SF25">
    <property type="entry name" value="ABC TRANSPORTER SUBSTRATE-BINDING PROTEIN"/>
    <property type="match status" value="1"/>
</dbReference>
<dbReference type="SUPFAM" id="SSF53850">
    <property type="entry name" value="Periplasmic binding protein-like II"/>
    <property type="match status" value="1"/>
</dbReference>
<dbReference type="Pfam" id="PF00497">
    <property type="entry name" value="SBP_bac_3"/>
    <property type="match status" value="1"/>
</dbReference>
<dbReference type="AlphaFoldDB" id="A0AA47LSX8"/>
<evidence type="ECO:0000313" key="5">
    <source>
        <dbReference type="EMBL" id="WBA10294.1"/>
    </source>
</evidence>
<dbReference type="EMBL" id="CP114589">
    <property type="protein sequence ID" value="WBA10294.1"/>
    <property type="molecule type" value="Genomic_DNA"/>
</dbReference>
<proteinExistence type="inferred from homology"/>
<dbReference type="Proteomes" id="UP001164748">
    <property type="component" value="Plasmid unnamed"/>
</dbReference>
<gene>
    <name evidence="5" type="ORF">N8M53_13125</name>
</gene>
<name>A0AA47LSX8_9GAMM</name>
<dbReference type="SMART" id="SM00062">
    <property type="entry name" value="PBPb"/>
    <property type="match status" value="1"/>
</dbReference>
<evidence type="ECO:0000313" key="6">
    <source>
        <dbReference type="Proteomes" id="UP001164748"/>
    </source>
</evidence>
<organism evidence="5 6">
    <name type="scientific">Salinivibrio kushneri</name>
    <dbReference type="NCBI Taxonomy" id="1908198"/>
    <lineage>
        <taxon>Bacteria</taxon>
        <taxon>Pseudomonadati</taxon>
        <taxon>Pseudomonadota</taxon>
        <taxon>Gammaproteobacteria</taxon>
        <taxon>Vibrionales</taxon>
        <taxon>Vibrionaceae</taxon>
        <taxon>Salinivibrio</taxon>
    </lineage>
</organism>
<evidence type="ECO:0000256" key="3">
    <source>
        <dbReference type="SAM" id="SignalP"/>
    </source>
</evidence>
<protein>
    <submittedName>
        <fullName evidence="5">Transporter substrate-binding domain-containing protein</fullName>
    </submittedName>
</protein>
<sequence length="243" mass="26847">MKKLFTVGLAILLLAPSAMARTLTAAQDPWPPFVTTDPNRSGISVELVKAAMATQGYEVEFKNMPWARALDAVSKGNIDLLPATWHTEARTEFLRYSNPYMSNQLTFIKRADDTFKFSSLNDLQGKVVGIVRDYGYGDAFLEATHFDKPAANNLATNLKKLLANRIDLTLEDKIVAQSVMQEEGLDSSQFAFTDQALSTNPLHVTSGKANPDSQMFINAYNKGLDAIKADGTFEKILKKYGIN</sequence>
<reference evidence="5" key="1">
    <citation type="submission" date="2022-09" db="EMBL/GenBank/DDBJ databases">
        <authorList>
            <person name="Li Z.-J."/>
        </authorList>
    </citation>
    <scope>NUCLEOTIDE SEQUENCE</scope>
    <source>
        <strain evidence="5">TGB11</strain>
        <plasmid evidence="5">unnamed</plasmid>
    </source>
</reference>
<dbReference type="RefSeq" id="WP_269580317.1">
    <property type="nucleotide sequence ID" value="NZ_CP114589.1"/>
</dbReference>
<geneLocation type="plasmid" evidence="5 6">
    <name>unnamed</name>
</geneLocation>
<dbReference type="PANTHER" id="PTHR35936">
    <property type="entry name" value="MEMBRANE-BOUND LYTIC MUREIN TRANSGLYCOSYLASE F"/>
    <property type="match status" value="1"/>
</dbReference>
<evidence type="ECO:0000256" key="1">
    <source>
        <dbReference type="ARBA" id="ARBA00010333"/>
    </source>
</evidence>
<evidence type="ECO:0000256" key="2">
    <source>
        <dbReference type="ARBA" id="ARBA00022729"/>
    </source>
</evidence>
<feature type="signal peptide" evidence="3">
    <location>
        <begin position="1"/>
        <end position="20"/>
    </location>
</feature>
<dbReference type="InterPro" id="IPR001638">
    <property type="entry name" value="Solute-binding_3/MltF_N"/>
</dbReference>
<feature type="chain" id="PRO_5041245615" evidence="3">
    <location>
        <begin position="21"/>
        <end position="243"/>
    </location>
</feature>
<evidence type="ECO:0000259" key="4">
    <source>
        <dbReference type="SMART" id="SM00062"/>
    </source>
</evidence>
<feature type="domain" description="Solute-binding protein family 3/N-terminal" evidence="4">
    <location>
        <begin position="22"/>
        <end position="243"/>
    </location>
</feature>